<name>A0A418VJV8_9PROT</name>
<comment type="caution">
    <text evidence="1">The sequence shown here is derived from an EMBL/GenBank/DDBJ whole genome shotgun (WGS) entry which is preliminary data.</text>
</comment>
<gene>
    <name evidence="1" type="ORF">D3877_29070</name>
</gene>
<dbReference type="InterPro" id="IPR036397">
    <property type="entry name" value="RNaseH_sf"/>
</dbReference>
<evidence type="ECO:0008006" key="3">
    <source>
        <dbReference type="Google" id="ProtNLM"/>
    </source>
</evidence>
<dbReference type="EMBL" id="QYUL01000008">
    <property type="protein sequence ID" value="RJF76439.1"/>
    <property type="molecule type" value="Genomic_DNA"/>
</dbReference>
<dbReference type="InterPro" id="IPR012337">
    <property type="entry name" value="RNaseH-like_sf"/>
</dbReference>
<sequence length="185" mass="20406">MSRRAFLDIEASGLDDDLTYPVEVAVVRDDGQARSWLITPTEEWLETGTWSDDSADVHGLSLDLLMSDGFPVETVAQDLAEFVSGGWTVLSDARLADGFWLRRLYVAAGRKVPFELSCFWAACQSVLHGRRNIGWTGESGIPPHPLTEAAMDEARRQIPQEHRALPDAQRLAIALGRLDEADDAA</sequence>
<organism evidence="1 2">
    <name type="scientific">Azospirillum cavernae</name>
    <dbReference type="NCBI Taxonomy" id="2320860"/>
    <lineage>
        <taxon>Bacteria</taxon>
        <taxon>Pseudomonadati</taxon>
        <taxon>Pseudomonadota</taxon>
        <taxon>Alphaproteobacteria</taxon>
        <taxon>Rhodospirillales</taxon>
        <taxon>Azospirillaceae</taxon>
        <taxon>Azospirillum</taxon>
    </lineage>
</organism>
<reference evidence="1 2" key="1">
    <citation type="submission" date="2018-09" db="EMBL/GenBank/DDBJ databases">
        <authorList>
            <person name="Zhu H."/>
        </authorList>
    </citation>
    <scope>NUCLEOTIDE SEQUENCE [LARGE SCALE GENOMIC DNA]</scope>
    <source>
        <strain evidence="1 2">K2W22B-5</strain>
    </source>
</reference>
<protein>
    <recommendedName>
        <fullName evidence="3">Exonuclease domain-containing protein</fullName>
    </recommendedName>
</protein>
<dbReference type="Gene3D" id="3.30.420.10">
    <property type="entry name" value="Ribonuclease H-like superfamily/Ribonuclease H"/>
    <property type="match status" value="1"/>
</dbReference>
<dbReference type="RefSeq" id="WP_119834287.1">
    <property type="nucleotide sequence ID" value="NZ_QYUL01000008.1"/>
</dbReference>
<evidence type="ECO:0000313" key="2">
    <source>
        <dbReference type="Proteomes" id="UP000283458"/>
    </source>
</evidence>
<keyword evidence="2" id="KW-1185">Reference proteome</keyword>
<dbReference type="Proteomes" id="UP000283458">
    <property type="component" value="Unassembled WGS sequence"/>
</dbReference>
<accession>A0A418VJV8</accession>
<dbReference type="AlphaFoldDB" id="A0A418VJV8"/>
<evidence type="ECO:0000313" key="1">
    <source>
        <dbReference type="EMBL" id="RJF76439.1"/>
    </source>
</evidence>
<dbReference type="SUPFAM" id="SSF53098">
    <property type="entry name" value="Ribonuclease H-like"/>
    <property type="match status" value="1"/>
</dbReference>
<proteinExistence type="predicted"/>
<dbReference type="OrthoDB" id="7363098at2"/>
<dbReference type="GO" id="GO:0003676">
    <property type="term" value="F:nucleic acid binding"/>
    <property type="evidence" value="ECO:0007669"/>
    <property type="project" value="InterPro"/>
</dbReference>